<dbReference type="Gene3D" id="1.10.357.10">
    <property type="entry name" value="Tetracycline Repressor, domain 2"/>
    <property type="match status" value="1"/>
</dbReference>
<dbReference type="Gene3D" id="1.10.10.60">
    <property type="entry name" value="Homeodomain-like"/>
    <property type="match status" value="1"/>
</dbReference>
<accession>A0A917DD15</accession>
<organism evidence="6 7">
    <name type="scientific">Microbacterium faecale</name>
    <dbReference type="NCBI Taxonomy" id="1804630"/>
    <lineage>
        <taxon>Bacteria</taxon>
        <taxon>Bacillati</taxon>
        <taxon>Actinomycetota</taxon>
        <taxon>Actinomycetes</taxon>
        <taxon>Micrococcales</taxon>
        <taxon>Microbacteriaceae</taxon>
        <taxon>Microbacterium</taxon>
    </lineage>
</organism>
<protein>
    <submittedName>
        <fullName evidence="6">TetR family transcriptional regulator</fullName>
    </submittedName>
</protein>
<dbReference type="EMBL" id="BMHO01000001">
    <property type="protein sequence ID" value="GGD27314.1"/>
    <property type="molecule type" value="Genomic_DNA"/>
</dbReference>
<dbReference type="PROSITE" id="PS01081">
    <property type="entry name" value="HTH_TETR_1"/>
    <property type="match status" value="1"/>
</dbReference>
<reference evidence="6" key="2">
    <citation type="submission" date="2020-09" db="EMBL/GenBank/DDBJ databases">
        <authorList>
            <person name="Sun Q."/>
            <person name="Zhou Y."/>
        </authorList>
    </citation>
    <scope>NUCLEOTIDE SEQUENCE</scope>
    <source>
        <strain evidence="6">CGMCC 1.15152</strain>
    </source>
</reference>
<dbReference type="InterPro" id="IPR036271">
    <property type="entry name" value="Tet_transcr_reg_TetR-rel_C_sf"/>
</dbReference>
<dbReference type="Proteomes" id="UP000633205">
    <property type="component" value="Unassembled WGS sequence"/>
</dbReference>
<dbReference type="InterPro" id="IPR001647">
    <property type="entry name" value="HTH_TetR"/>
</dbReference>
<name>A0A917DD15_9MICO</name>
<feature type="DNA-binding region" description="H-T-H motif" evidence="4">
    <location>
        <begin position="31"/>
        <end position="50"/>
    </location>
</feature>
<dbReference type="PANTHER" id="PTHR47506:SF1">
    <property type="entry name" value="HTH-TYPE TRANSCRIPTIONAL REGULATOR YJDC"/>
    <property type="match status" value="1"/>
</dbReference>
<sequence>MTPGRPRSFDREAAILVAMEQFWRDGYESTTVARLTGAIGIAAPSLYAAFGDKDRLFQAAADRYVEMIDRQFDVVLALPTFRESVAEMLRLSAESHTSDGSPPGCFLALEPRLADRRAVLRGRLADRAAQGVVDGDVPAERDPEQLAGFIMAVHSGMAARARDGGSTAEVSAIAEAALTALP</sequence>
<evidence type="ECO:0000256" key="2">
    <source>
        <dbReference type="ARBA" id="ARBA00023125"/>
    </source>
</evidence>
<dbReference type="RefSeq" id="WP_188710668.1">
    <property type="nucleotide sequence ID" value="NZ_BMHO01000001.1"/>
</dbReference>
<keyword evidence="7" id="KW-1185">Reference proteome</keyword>
<dbReference type="PROSITE" id="PS50977">
    <property type="entry name" value="HTH_TETR_2"/>
    <property type="match status" value="1"/>
</dbReference>
<comment type="caution">
    <text evidence="6">The sequence shown here is derived from an EMBL/GenBank/DDBJ whole genome shotgun (WGS) entry which is preliminary data.</text>
</comment>
<feature type="domain" description="HTH tetR-type" evidence="5">
    <location>
        <begin position="8"/>
        <end position="68"/>
    </location>
</feature>
<evidence type="ECO:0000313" key="6">
    <source>
        <dbReference type="EMBL" id="GGD27314.1"/>
    </source>
</evidence>
<dbReference type="InterPro" id="IPR023772">
    <property type="entry name" value="DNA-bd_HTH_TetR-type_CS"/>
</dbReference>
<evidence type="ECO:0000313" key="7">
    <source>
        <dbReference type="Proteomes" id="UP000633205"/>
    </source>
</evidence>
<dbReference type="Pfam" id="PF00440">
    <property type="entry name" value="TetR_N"/>
    <property type="match status" value="1"/>
</dbReference>
<reference evidence="6" key="1">
    <citation type="journal article" date="2014" name="Int. J. Syst. Evol. Microbiol.">
        <title>Complete genome sequence of Corynebacterium casei LMG S-19264T (=DSM 44701T), isolated from a smear-ripened cheese.</title>
        <authorList>
            <consortium name="US DOE Joint Genome Institute (JGI-PGF)"/>
            <person name="Walter F."/>
            <person name="Albersmeier A."/>
            <person name="Kalinowski J."/>
            <person name="Ruckert C."/>
        </authorList>
    </citation>
    <scope>NUCLEOTIDE SEQUENCE</scope>
    <source>
        <strain evidence="6">CGMCC 1.15152</strain>
    </source>
</reference>
<dbReference type="SUPFAM" id="SSF48498">
    <property type="entry name" value="Tetracyclin repressor-like, C-terminal domain"/>
    <property type="match status" value="1"/>
</dbReference>
<dbReference type="InterPro" id="IPR009057">
    <property type="entry name" value="Homeodomain-like_sf"/>
</dbReference>
<evidence type="ECO:0000256" key="1">
    <source>
        <dbReference type="ARBA" id="ARBA00023015"/>
    </source>
</evidence>
<proteinExistence type="predicted"/>
<keyword evidence="3" id="KW-0804">Transcription</keyword>
<dbReference type="GO" id="GO:0003677">
    <property type="term" value="F:DNA binding"/>
    <property type="evidence" value="ECO:0007669"/>
    <property type="project" value="UniProtKB-UniRule"/>
</dbReference>
<keyword evidence="1" id="KW-0805">Transcription regulation</keyword>
<dbReference type="PANTHER" id="PTHR47506">
    <property type="entry name" value="TRANSCRIPTIONAL REGULATORY PROTEIN"/>
    <property type="match status" value="1"/>
</dbReference>
<gene>
    <name evidence="6" type="ORF">GCM10010915_04210</name>
</gene>
<evidence type="ECO:0000256" key="4">
    <source>
        <dbReference type="PROSITE-ProRule" id="PRU00335"/>
    </source>
</evidence>
<evidence type="ECO:0000256" key="3">
    <source>
        <dbReference type="ARBA" id="ARBA00023163"/>
    </source>
</evidence>
<dbReference type="SUPFAM" id="SSF46689">
    <property type="entry name" value="Homeodomain-like"/>
    <property type="match status" value="1"/>
</dbReference>
<dbReference type="AlphaFoldDB" id="A0A917DD15"/>
<keyword evidence="2 4" id="KW-0238">DNA-binding</keyword>
<evidence type="ECO:0000259" key="5">
    <source>
        <dbReference type="PROSITE" id="PS50977"/>
    </source>
</evidence>